<keyword evidence="2" id="KW-0479">Metal-binding</keyword>
<dbReference type="Proteomes" id="UP000789759">
    <property type="component" value="Unassembled WGS sequence"/>
</dbReference>
<comment type="caution">
    <text evidence="6">The sequence shown here is derived from an EMBL/GenBank/DDBJ whole genome shotgun (WGS) entry which is preliminary data.</text>
</comment>
<evidence type="ECO:0000256" key="1">
    <source>
        <dbReference type="ARBA" id="ARBA00004123"/>
    </source>
</evidence>
<dbReference type="PANTHER" id="PTHR46481:SF10">
    <property type="entry name" value="ZINC FINGER BED DOMAIN-CONTAINING PROTEIN 39"/>
    <property type="match status" value="1"/>
</dbReference>
<proteinExistence type="predicted"/>
<keyword evidence="3" id="KW-0863">Zinc-finger</keyword>
<sequence length="223" mass="25697">MSSNKDSLNTSKKVCGCPPDEIWDKFTKSDEIYKEYYAATCNYCSETWSSGRPKDLKKHLVYECQNIDSETRIEILTLLTHGLDSDNEMSIAKSKKKQRLPSNIDKPCENIPTSLDKADQINKALVKLVSCCNIPFALVEHPFFHDFIKILWPTYSLPSLEQIISKEINLTITFDGWTGPTGQSVYDYCIITEERKEYLWYSKNYSSISYHMGAFLENELVEI</sequence>
<keyword evidence="7" id="KW-1185">Reference proteome</keyword>
<organism evidence="6 7">
    <name type="scientific">Cetraspora pellucida</name>
    <dbReference type="NCBI Taxonomy" id="1433469"/>
    <lineage>
        <taxon>Eukaryota</taxon>
        <taxon>Fungi</taxon>
        <taxon>Fungi incertae sedis</taxon>
        <taxon>Mucoromycota</taxon>
        <taxon>Glomeromycotina</taxon>
        <taxon>Glomeromycetes</taxon>
        <taxon>Diversisporales</taxon>
        <taxon>Gigasporaceae</taxon>
        <taxon>Cetraspora</taxon>
    </lineage>
</organism>
<dbReference type="GO" id="GO:0005634">
    <property type="term" value="C:nucleus"/>
    <property type="evidence" value="ECO:0007669"/>
    <property type="project" value="UniProtKB-SubCell"/>
</dbReference>
<dbReference type="AlphaFoldDB" id="A0A9N9IUB3"/>
<evidence type="ECO:0000313" key="6">
    <source>
        <dbReference type="EMBL" id="CAG8750998.1"/>
    </source>
</evidence>
<feature type="non-terminal residue" evidence="6">
    <location>
        <position position="1"/>
    </location>
</feature>
<protein>
    <submittedName>
        <fullName evidence="6">13981_t:CDS:1</fullName>
    </submittedName>
</protein>
<dbReference type="EMBL" id="CAJVQA010017892">
    <property type="protein sequence ID" value="CAG8750998.1"/>
    <property type="molecule type" value="Genomic_DNA"/>
</dbReference>
<keyword evidence="4" id="KW-0862">Zinc</keyword>
<dbReference type="OrthoDB" id="2411203at2759"/>
<evidence type="ECO:0000256" key="2">
    <source>
        <dbReference type="ARBA" id="ARBA00022723"/>
    </source>
</evidence>
<name>A0A9N9IUB3_9GLOM</name>
<keyword evidence="5" id="KW-0539">Nucleus</keyword>
<comment type="subcellular location">
    <subcellularLocation>
        <location evidence="1">Nucleus</location>
    </subcellularLocation>
</comment>
<dbReference type="InterPro" id="IPR052035">
    <property type="entry name" value="ZnF_BED_domain_contain"/>
</dbReference>
<gene>
    <name evidence="6" type="ORF">CPELLU_LOCUS14708</name>
</gene>
<evidence type="ECO:0000313" key="7">
    <source>
        <dbReference type="Proteomes" id="UP000789759"/>
    </source>
</evidence>
<accession>A0A9N9IUB3</accession>
<evidence type="ECO:0000256" key="5">
    <source>
        <dbReference type="ARBA" id="ARBA00023242"/>
    </source>
</evidence>
<dbReference type="PANTHER" id="PTHR46481">
    <property type="entry name" value="ZINC FINGER BED DOMAIN-CONTAINING PROTEIN 4"/>
    <property type="match status" value="1"/>
</dbReference>
<evidence type="ECO:0000256" key="3">
    <source>
        <dbReference type="ARBA" id="ARBA00022771"/>
    </source>
</evidence>
<reference evidence="6" key="1">
    <citation type="submission" date="2021-06" db="EMBL/GenBank/DDBJ databases">
        <authorList>
            <person name="Kallberg Y."/>
            <person name="Tangrot J."/>
            <person name="Rosling A."/>
        </authorList>
    </citation>
    <scope>NUCLEOTIDE SEQUENCE</scope>
    <source>
        <strain evidence="6">FL966</strain>
    </source>
</reference>
<dbReference type="GO" id="GO:0008270">
    <property type="term" value="F:zinc ion binding"/>
    <property type="evidence" value="ECO:0007669"/>
    <property type="project" value="UniProtKB-KW"/>
</dbReference>
<evidence type="ECO:0000256" key="4">
    <source>
        <dbReference type="ARBA" id="ARBA00022833"/>
    </source>
</evidence>